<reference evidence="1" key="2">
    <citation type="journal article" date="2015" name="Data Brief">
        <title>Shoot transcriptome of the giant reed, Arundo donax.</title>
        <authorList>
            <person name="Barrero R.A."/>
            <person name="Guerrero F.D."/>
            <person name="Moolhuijzen P."/>
            <person name="Goolsby J.A."/>
            <person name="Tidwell J."/>
            <person name="Bellgard S.E."/>
            <person name="Bellgard M.I."/>
        </authorList>
    </citation>
    <scope>NUCLEOTIDE SEQUENCE</scope>
    <source>
        <tissue evidence="1">Shoot tissue taken approximately 20 cm above the soil surface</tissue>
    </source>
</reference>
<evidence type="ECO:0000313" key="1">
    <source>
        <dbReference type="EMBL" id="JAD31155.1"/>
    </source>
</evidence>
<organism evidence="1">
    <name type="scientific">Arundo donax</name>
    <name type="common">Giant reed</name>
    <name type="synonym">Donax arundinaceus</name>
    <dbReference type="NCBI Taxonomy" id="35708"/>
    <lineage>
        <taxon>Eukaryota</taxon>
        <taxon>Viridiplantae</taxon>
        <taxon>Streptophyta</taxon>
        <taxon>Embryophyta</taxon>
        <taxon>Tracheophyta</taxon>
        <taxon>Spermatophyta</taxon>
        <taxon>Magnoliopsida</taxon>
        <taxon>Liliopsida</taxon>
        <taxon>Poales</taxon>
        <taxon>Poaceae</taxon>
        <taxon>PACMAD clade</taxon>
        <taxon>Arundinoideae</taxon>
        <taxon>Arundineae</taxon>
        <taxon>Arundo</taxon>
    </lineage>
</organism>
<proteinExistence type="predicted"/>
<dbReference type="EMBL" id="GBRH01266740">
    <property type="protein sequence ID" value="JAD31155.1"/>
    <property type="molecule type" value="Transcribed_RNA"/>
</dbReference>
<protein>
    <submittedName>
        <fullName evidence="1">Uncharacterized protein</fullName>
    </submittedName>
</protein>
<reference evidence="1" key="1">
    <citation type="submission" date="2014-09" db="EMBL/GenBank/DDBJ databases">
        <authorList>
            <person name="Magalhaes I.L.F."/>
            <person name="Oliveira U."/>
            <person name="Santos F.R."/>
            <person name="Vidigal T.H.D.A."/>
            <person name="Brescovit A.D."/>
            <person name="Santos A.J."/>
        </authorList>
    </citation>
    <scope>NUCLEOTIDE SEQUENCE</scope>
    <source>
        <tissue evidence="1">Shoot tissue taken approximately 20 cm above the soil surface</tissue>
    </source>
</reference>
<sequence length="14" mass="1628">MDNSINSYLKWLSG</sequence>
<name>A0A0A8Z344_ARUDO</name>
<accession>A0A0A8Z344</accession>